<keyword evidence="12 14" id="KW-0411">Iron-sulfur</keyword>
<dbReference type="EMBL" id="NXLQ01000003">
    <property type="protein sequence ID" value="RDU66828.1"/>
    <property type="molecule type" value="Genomic_DNA"/>
</dbReference>
<dbReference type="Gene3D" id="1.10.150.530">
    <property type="match status" value="1"/>
</dbReference>
<keyword evidence="7 14" id="KW-0808">Transferase</keyword>
<evidence type="ECO:0000256" key="1">
    <source>
        <dbReference type="ARBA" id="ARBA00004496"/>
    </source>
</evidence>
<evidence type="ECO:0000256" key="10">
    <source>
        <dbReference type="ARBA" id="ARBA00022723"/>
    </source>
</evidence>
<feature type="active site" description="S-methylcysteine intermediate" evidence="14">
    <location>
        <position position="378"/>
    </location>
</feature>
<dbReference type="PANTHER" id="PTHR30544">
    <property type="entry name" value="23S RRNA METHYLTRANSFERASE"/>
    <property type="match status" value="1"/>
</dbReference>
<dbReference type="InterPro" id="IPR006638">
    <property type="entry name" value="Elp3/MiaA/NifB-like_rSAM"/>
</dbReference>
<evidence type="ECO:0000256" key="5">
    <source>
        <dbReference type="ARBA" id="ARBA00022552"/>
    </source>
</evidence>
<dbReference type="Gene3D" id="3.20.20.70">
    <property type="entry name" value="Aldolase class I"/>
    <property type="match status" value="1"/>
</dbReference>
<keyword evidence="9 14" id="KW-0819">tRNA processing</keyword>
<feature type="binding site" evidence="14">
    <location>
        <position position="154"/>
    </location>
    <ligand>
        <name>[4Fe-4S] cluster</name>
        <dbReference type="ChEBI" id="CHEBI:49883"/>
        <note>4Fe-4S-S-AdoMet</note>
    </ligand>
</feature>
<dbReference type="InterPro" id="IPR027492">
    <property type="entry name" value="RNA_MTrfase_RlmN"/>
</dbReference>
<keyword evidence="4 14" id="KW-0963">Cytoplasm</keyword>
<comment type="caution">
    <text evidence="16">The sequence shown here is derived from an EMBL/GenBank/DDBJ whole genome shotgun (WGS) entry which is preliminary data.</text>
</comment>
<feature type="binding site" evidence="14">
    <location>
        <position position="161"/>
    </location>
    <ligand>
        <name>[4Fe-4S] cluster</name>
        <dbReference type="ChEBI" id="CHEBI:49883"/>
        <note>4Fe-4S-S-AdoMet</note>
    </ligand>
</feature>
<keyword evidence="6 14" id="KW-0489">Methyltransferase</keyword>
<evidence type="ECO:0000256" key="11">
    <source>
        <dbReference type="ARBA" id="ARBA00023004"/>
    </source>
</evidence>
<dbReference type="GO" id="GO:0051539">
    <property type="term" value="F:4 iron, 4 sulfur cluster binding"/>
    <property type="evidence" value="ECO:0007669"/>
    <property type="project" value="UniProtKB-UniRule"/>
</dbReference>
<dbReference type="SFLD" id="SFLDG01062">
    <property type="entry name" value="methyltransferase_(Class_A)"/>
    <property type="match status" value="1"/>
</dbReference>
<dbReference type="PIRSF" id="PIRSF006004">
    <property type="entry name" value="CHP00048"/>
    <property type="match status" value="1"/>
</dbReference>
<dbReference type="InterPro" id="IPR013785">
    <property type="entry name" value="Aldolase_TIM"/>
</dbReference>
<feature type="binding site" evidence="14">
    <location>
        <begin position="204"/>
        <end position="205"/>
    </location>
    <ligand>
        <name>S-adenosyl-L-methionine</name>
        <dbReference type="ChEBI" id="CHEBI:59789"/>
    </ligand>
</feature>
<name>A0A3D8INJ3_9HELI</name>
<evidence type="ECO:0000313" key="16">
    <source>
        <dbReference type="EMBL" id="RDU66828.1"/>
    </source>
</evidence>
<dbReference type="GO" id="GO:0019843">
    <property type="term" value="F:rRNA binding"/>
    <property type="evidence" value="ECO:0007669"/>
    <property type="project" value="UniProtKB-UniRule"/>
</dbReference>
<dbReference type="GO" id="GO:0070475">
    <property type="term" value="P:rRNA base methylation"/>
    <property type="evidence" value="ECO:0007669"/>
    <property type="project" value="UniProtKB-UniRule"/>
</dbReference>
<dbReference type="SMART" id="SM00729">
    <property type="entry name" value="Elp3"/>
    <property type="match status" value="1"/>
</dbReference>
<dbReference type="PANTHER" id="PTHR30544:SF5">
    <property type="entry name" value="RADICAL SAM CORE DOMAIN-CONTAINING PROTEIN"/>
    <property type="match status" value="1"/>
</dbReference>
<comment type="miscellaneous">
    <text evidence="14">Reaction proceeds by a ping-pong mechanism involving intermediate methylation of a conserved cysteine residue.</text>
</comment>
<feature type="binding site" evidence="14">
    <location>
        <begin position="259"/>
        <end position="261"/>
    </location>
    <ligand>
        <name>S-adenosyl-L-methionine</name>
        <dbReference type="ChEBI" id="CHEBI:59789"/>
    </ligand>
</feature>
<feature type="binding site" evidence="14">
    <location>
        <position position="236"/>
    </location>
    <ligand>
        <name>S-adenosyl-L-methionine</name>
        <dbReference type="ChEBI" id="CHEBI:59789"/>
    </ligand>
</feature>
<dbReference type="InterPro" id="IPR048641">
    <property type="entry name" value="RlmN_N"/>
</dbReference>
<dbReference type="InterPro" id="IPR007197">
    <property type="entry name" value="rSAM"/>
</dbReference>
<comment type="catalytic activity">
    <reaction evidence="14">
        <text>adenosine(37) in tRNA + 2 reduced [2Fe-2S]-[ferredoxin] + 2 S-adenosyl-L-methionine = 2-methyladenosine(37) in tRNA + 5'-deoxyadenosine + L-methionine + 2 oxidized [2Fe-2S]-[ferredoxin] + S-adenosyl-L-homocysteine</text>
        <dbReference type="Rhea" id="RHEA:43332"/>
        <dbReference type="Rhea" id="RHEA-COMP:10000"/>
        <dbReference type="Rhea" id="RHEA-COMP:10001"/>
        <dbReference type="Rhea" id="RHEA-COMP:10162"/>
        <dbReference type="Rhea" id="RHEA-COMP:10485"/>
        <dbReference type="ChEBI" id="CHEBI:17319"/>
        <dbReference type="ChEBI" id="CHEBI:33737"/>
        <dbReference type="ChEBI" id="CHEBI:33738"/>
        <dbReference type="ChEBI" id="CHEBI:57844"/>
        <dbReference type="ChEBI" id="CHEBI:57856"/>
        <dbReference type="ChEBI" id="CHEBI:59789"/>
        <dbReference type="ChEBI" id="CHEBI:74411"/>
        <dbReference type="ChEBI" id="CHEBI:74497"/>
        <dbReference type="EC" id="2.1.1.192"/>
    </reaction>
</comment>
<protein>
    <recommendedName>
        <fullName evidence="14">Probable dual-specificity RNA methyltransferase RlmN</fullName>
        <ecNumber evidence="14">2.1.1.192</ecNumber>
    </recommendedName>
    <alternativeName>
        <fullName evidence="14">23S rRNA (adenine(2503)-C(2))-methyltransferase</fullName>
    </alternativeName>
    <alternativeName>
        <fullName evidence="14">23S rRNA m2A2503 methyltransferase</fullName>
    </alternativeName>
    <alternativeName>
        <fullName evidence="14">Ribosomal RNA large subunit methyltransferase N</fullName>
    </alternativeName>
    <alternativeName>
        <fullName evidence="14">tRNA (adenine(37)-C(2))-methyltransferase</fullName>
    </alternativeName>
    <alternativeName>
        <fullName evidence="14">tRNA m2A37 methyltransferase</fullName>
    </alternativeName>
</protein>
<dbReference type="GO" id="GO:0005737">
    <property type="term" value="C:cytoplasm"/>
    <property type="evidence" value="ECO:0007669"/>
    <property type="project" value="UniProtKB-SubCell"/>
</dbReference>
<dbReference type="GO" id="GO:0000049">
    <property type="term" value="F:tRNA binding"/>
    <property type="evidence" value="ECO:0007669"/>
    <property type="project" value="UniProtKB-UniRule"/>
</dbReference>
<comment type="similarity">
    <text evidence="2 14">Belongs to the radical SAM superfamily. RlmN family.</text>
</comment>
<accession>A0A3D8INJ3</accession>
<evidence type="ECO:0000256" key="6">
    <source>
        <dbReference type="ARBA" id="ARBA00022603"/>
    </source>
</evidence>
<dbReference type="SUPFAM" id="SSF102114">
    <property type="entry name" value="Radical SAM enzymes"/>
    <property type="match status" value="1"/>
</dbReference>
<dbReference type="GO" id="GO:0046872">
    <property type="term" value="F:metal ion binding"/>
    <property type="evidence" value="ECO:0007669"/>
    <property type="project" value="UniProtKB-KW"/>
</dbReference>
<dbReference type="GO" id="GO:0030488">
    <property type="term" value="P:tRNA methylation"/>
    <property type="evidence" value="ECO:0007669"/>
    <property type="project" value="UniProtKB-UniRule"/>
</dbReference>
<evidence type="ECO:0000256" key="2">
    <source>
        <dbReference type="ARBA" id="ARBA00007544"/>
    </source>
</evidence>
<dbReference type="HAMAP" id="MF_01849">
    <property type="entry name" value="RNA_methyltr_RlmN"/>
    <property type="match status" value="1"/>
</dbReference>
<dbReference type="InterPro" id="IPR058240">
    <property type="entry name" value="rSAM_sf"/>
</dbReference>
<dbReference type="GO" id="GO:0070040">
    <property type="term" value="F:rRNA (adenine(2503)-C2-)-methyltransferase activity"/>
    <property type="evidence" value="ECO:0007669"/>
    <property type="project" value="UniProtKB-UniRule"/>
</dbReference>
<evidence type="ECO:0000256" key="3">
    <source>
        <dbReference type="ARBA" id="ARBA00022485"/>
    </source>
</evidence>
<dbReference type="OrthoDB" id="9793973at2"/>
<keyword evidence="8 14" id="KW-0949">S-adenosyl-L-methionine</keyword>
<evidence type="ECO:0000256" key="13">
    <source>
        <dbReference type="ARBA" id="ARBA00023157"/>
    </source>
</evidence>
<dbReference type="Pfam" id="PF21016">
    <property type="entry name" value="RlmN_N"/>
    <property type="match status" value="1"/>
</dbReference>
<dbReference type="Pfam" id="PF04055">
    <property type="entry name" value="Radical_SAM"/>
    <property type="match status" value="1"/>
</dbReference>
<evidence type="ECO:0000256" key="14">
    <source>
        <dbReference type="HAMAP-Rule" id="MF_01849"/>
    </source>
</evidence>
<evidence type="ECO:0000256" key="12">
    <source>
        <dbReference type="ARBA" id="ARBA00023014"/>
    </source>
</evidence>
<comment type="subcellular location">
    <subcellularLocation>
        <location evidence="1 14">Cytoplasm</location>
    </subcellularLocation>
</comment>
<gene>
    <name evidence="14" type="primary">rlmN</name>
    <name evidence="16" type="ORF">CQA53_03095</name>
</gene>
<sequence length="393" mass="45338">MQPKFRAKQIYHWLYCRYVTQFSDMKNIPKIMQKQLKDKFCNVEKYLFQDLQQYKYSSQTCNQVFELNKQRDTQANISPRQDSDIQSQHANFSTIYPIQIEESKDGTKKYLFQTHDNLSFESVFIKMREKIFDNEGKILKGEKYTFCVSSQVGCRVGCVFCSTAKGGFVRNLSVGEIVQQVVFLKRDNNLDSNKSVNIVFMGMGEPLDNFSNVIKAIRIISHKDGLNIATRRHTISTSGIAPQIEKLGALDLGVQIALSLHAVDDSLRSQLIPMNRVYNLERVLDSLRKFPLHTRNRILFEYLVIKDMNDDLASAKKLVKLLHGFRSKVNLIPFNPHEESQFKRPEKEKVQAFADYLYNRGIVATIRESKGLDISAACGQLREKILQGNQERI</sequence>
<comment type="caution">
    <text evidence="14">Lacks conserved residue(s) required for the propagation of feature annotation.</text>
</comment>
<evidence type="ECO:0000256" key="8">
    <source>
        <dbReference type="ARBA" id="ARBA00022691"/>
    </source>
</evidence>
<comment type="cofactor">
    <cofactor evidence="14">
        <name>[4Fe-4S] cluster</name>
        <dbReference type="ChEBI" id="CHEBI:49883"/>
    </cofactor>
    <text evidence="14">Binds 1 [4Fe-4S] cluster. The cluster is coordinated with 3 cysteines and an exchangeable S-adenosyl-L-methionine.</text>
</comment>
<dbReference type="SFLD" id="SFLDF00275">
    <property type="entry name" value="adenosine_C2_methyltransferase"/>
    <property type="match status" value="1"/>
</dbReference>
<feature type="binding site" evidence="14">
    <location>
        <position position="158"/>
    </location>
    <ligand>
        <name>[4Fe-4S] cluster</name>
        <dbReference type="ChEBI" id="CHEBI:49883"/>
        <note>4Fe-4S-S-AdoMet</note>
    </ligand>
</feature>
<dbReference type="CDD" id="cd01335">
    <property type="entry name" value="Radical_SAM"/>
    <property type="match status" value="1"/>
</dbReference>
<keyword evidence="11 14" id="KW-0408">Iron</keyword>
<evidence type="ECO:0000256" key="7">
    <source>
        <dbReference type="ARBA" id="ARBA00022679"/>
    </source>
</evidence>
<keyword evidence="10 14" id="KW-0479">Metal-binding</keyword>
<dbReference type="SFLD" id="SFLDS00029">
    <property type="entry name" value="Radical_SAM"/>
    <property type="match status" value="1"/>
</dbReference>
<dbReference type="NCBIfam" id="TIGR00048">
    <property type="entry name" value="rRNA_mod_RlmN"/>
    <property type="match status" value="1"/>
</dbReference>
<dbReference type="InterPro" id="IPR040072">
    <property type="entry name" value="Methyltransferase_A"/>
</dbReference>
<keyword evidence="17" id="KW-1185">Reference proteome</keyword>
<evidence type="ECO:0000256" key="4">
    <source>
        <dbReference type="ARBA" id="ARBA00022490"/>
    </source>
</evidence>
<keyword evidence="3 14" id="KW-0004">4Fe-4S</keyword>
<keyword evidence="13 14" id="KW-1015">Disulfide bond</keyword>
<dbReference type="AlphaFoldDB" id="A0A3D8INJ3"/>
<comment type="function">
    <text evidence="14">Specifically methylates position 2 of adenine 2503 in 23S rRNA and position 2 of adenine 37 in tRNAs.</text>
</comment>
<dbReference type="Proteomes" id="UP000256379">
    <property type="component" value="Unassembled WGS sequence"/>
</dbReference>
<dbReference type="PROSITE" id="PS51918">
    <property type="entry name" value="RADICAL_SAM"/>
    <property type="match status" value="1"/>
</dbReference>
<organism evidence="16 17">
    <name type="scientific">Helicobacter didelphidarum</name>
    <dbReference type="NCBI Taxonomy" id="2040648"/>
    <lineage>
        <taxon>Bacteria</taxon>
        <taxon>Pseudomonadati</taxon>
        <taxon>Campylobacterota</taxon>
        <taxon>Epsilonproteobacteria</taxon>
        <taxon>Campylobacterales</taxon>
        <taxon>Helicobacteraceae</taxon>
        <taxon>Helicobacter</taxon>
    </lineage>
</organism>
<evidence type="ECO:0000256" key="9">
    <source>
        <dbReference type="ARBA" id="ARBA00022694"/>
    </source>
</evidence>
<feature type="active site" description="Proton acceptor" evidence="14">
    <location>
        <position position="121"/>
    </location>
</feature>
<feature type="domain" description="Radical SAM core" evidence="15">
    <location>
        <begin position="140"/>
        <end position="373"/>
    </location>
</feature>
<reference evidence="16 17" key="1">
    <citation type="submission" date="2018-04" db="EMBL/GenBank/DDBJ databases">
        <title>Novel Campyloabacter and Helicobacter Species and Strains.</title>
        <authorList>
            <person name="Mannion A.J."/>
            <person name="Shen Z."/>
            <person name="Fox J.G."/>
        </authorList>
    </citation>
    <scope>NUCLEOTIDE SEQUENCE [LARGE SCALE GENOMIC DNA]</scope>
    <source>
        <strain evidence="16 17">MIT 17-337</strain>
    </source>
</reference>
<dbReference type="GO" id="GO:0002935">
    <property type="term" value="F:tRNA (adenine(37)-C2)-methyltransferase activity"/>
    <property type="evidence" value="ECO:0007669"/>
    <property type="project" value="UniProtKB-UniRule"/>
</dbReference>
<comment type="catalytic activity">
    <reaction evidence="14">
        <text>adenosine(2503) in 23S rRNA + 2 reduced [2Fe-2S]-[ferredoxin] + 2 S-adenosyl-L-methionine = 2-methyladenosine(2503) in 23S rRNA + 5'-deoxyadenosine + L-methionine + 2 oxidized [2Fe-2S]-[ferredoxin] + S-adenosyl-L-homocysteine</text>
        <dbReference type="Rhea" id="RHEA:42916"/>
        <dbReference type="Rhea" id="RHEA-COMP:10000"/>
        <dbReference type="Rhea" id="RHEA-COMP:10001"/>
        <dbReference type="Rhea" id="RHEA-COMP:10152"/>
        <dbReference type="Rhea" id="RHEA-COMP:10282"/>
        <dbReference type="ChEBI" id="CHEBI:17319"/>
        <dbReference type="ChEBI" id="CHEBI:33737"/>
        <dbReference type="ChEBI" id="CHEBI:33738"/>
        <dbReference type="ChEBI" id="CHEBI:57844"/>
        <dbReference type="ChEBI" id="CHEBI:57856"/>
        <dbReference type="ChEBI" id="CHEBI:59789"/>
        <dbReference type="ChEBI" id="CHEBI:74411"/>
        <dbReference type="ChEBI" id="CHEBI:74497"/>
        <dbReference type="EC" id="2.1.1.192"/>
    </reaction>
</comment>
<feature type="binding site" evidence="14">
    <location>
        <position position="335"/>
    </location>
    <ligand>
        <name>S-adenosyl-L-methionine</name>
        <dbReference type="ChEBI" id="CHEBI:59789"/>
    </ligand>
</feature>
<dbReference type="FunFam" id="3.20.20.70:FF:000014">
    <property type="entry name" value="Probable dual-specificity RNA methyltransferase RlmN"/>
    <property type="match status" value="1"/>
</dbReference>
<proteinExistence type="inferred from homology"/>
<dbReference type="InterPro" id="IPR004383">
    <property type="entry name" value="rRNA_lsu_MTrfase_RlmN/Cfr"/>
</dbReference>
<dbReference type="EC" id="2.1.1.192" evidence="14"/>
<evidence type="ECO:0000313" key="17">
    <source>
        <dbReference type="Proteomes" id="UP000256379"/>
    </source>
</evidence>
<keyword evidence="5 14" id="KW-0698">rRNA processing</keyword>
<evidence type="ECO:0000259" key="15">
    <source>
        <dbReference type="PROSITE" id="PS51918"/>
    </source>
</evidence>